<reference evidence="3 4" key="1">
    <citation type="journal article" date="2024" name="Proc. Natl. Acad. Sci. U.S.A.">
        <title>The evolutionary genomics of adaptation to stress in wild rhizobium bacteria.</title>
        <authorList>
            <person name="Kehlet-Delgado H."/>
            <person name="Montoya A.P."/>
            <person name="Jensen K.T."/>
            <person name="Wendlandt C.E."/>
            <person name="Dexheimer C."/>
            <person name="Roberts M."/>
            <person name="Torres Martinez L."/>
            <person name="Friesen M.L."/>
            <person name="Griffitts J.S."/>
            <person name="Porter S.S."/>
        </authorList>
    </citation>
    <scope>NUCLEOTIDE SEQUENCE [LARGE SCALE GENOMIC DNA]</scope>
    <source>
        <strain evidence="3 4">M0641</strain>
    </source>
</reference>
<evidence type="ECO:0000313" key="3">
    <source>
        <dbReference type="EMBL" id="MER9407673.1"/>
    </source>
</evidence>
<feature type="coiled-coil region" evidence="1">
    <location>
        <begin position="347"/>
        <end position="381"/>
    </location>
</feature>
<evidence type="ECO:0008006" key="5">
    <source>
        <dbReference type="Google" id="ProtNLM"/>
    </source>
</evidence>
<dbReference type="Proteomes" id="UP001433071">
    <property type="component" value="Unassembled WGS sequence"/>
</dbReference>
<name>A0ABV1Z6W8_9HYPH</name>
<protein>
    <recommendedName>
        <fullName evidence="5">AAA family ATPase</fullName>
    </recommendedName>
</protein>
<sequence length="640" mass="70131">MSSKRSWLTLKHLTFTGPDADPADIEFSAGLSVLMGASNTGKSFSVKALDFLLGAARDLPDIVERKPYDRAWLALDLPLFGPATFMRAVAGGSFELRPGFVTAPPPEDASVRQLSGRHDHTNNDNISRLLLEEIGLAGREIAVDANGKKRSLSFRDLARFCIVDEAAIQSETSPAMSGQYQFVTAERSVFRLLITGADDSAIVPVVDKKTFKASTAGKIEVLDDMIAAIDGKLEADFPHSDQLADQSVRLEASYQDARLEFNRAQESIRARLTAKRTYADWISRLEARRAEIHINFGRFEQLQDVYQSDIRRLEAIEEAGFLLGLGGDRDCPFCGATPDHQKHAHSLDEIEKARGAAIAEIAKIRRQSVELDAALADLSAEGVQGERELAAAYDGLSHVERGLSELAPAANAAKHQLDQTLSVRDKVREGLALLEQRQSLQNRRTELAALKPAAKSDKPNLGLSTNAAFEFAQTVSSVLEEWQFPGKRAVSFDETTFDLIIDGKHRRDNGKGVRAITHAAFKVALLLFCRDRQLPHPGFVLLDTPLLTYRDPIHSKAGPLSPDEAALSNTSLKDFFFEHLSKNGDTCQFMVIENVDLPSGIEKMGKVEVLTGDPTTGRMGLFYPARRPTNPAGTTSGQVL</sequence>
<dbReference type="InterPro" id="IPR027417">
    <property type="entry name" value="P-loop_NTPase"/>
</dbReference>
<dbReference type="EMBL" id="JAMYQB010000028">
    <property type="protein sequence ID" value="MER9407673.1"/>
    <property type="molecule type" value="Genomic_DNA"/>
</dbReference>
<evidence type="ECO:0000313" key="4">
    <source>
        <dbReference type="Proteomes" id="UP001433071"/>
    </source>
</evidence>
<comment type="caution">
    <text evidence="3">The sequence shown here is derived from an EMBL/GenBank/DDBJ whole genome shotgun (WGS) entry which is preliminary data.</text>
</comment>
<feature type="compositionally biased region" description="Polar residues" evidence="2">
    <location>
        <begin position="631"/>
        <end position="640"/>
    </location>
</feature>
<feature type="region of interest" description="Disordered" evidence="2">
    <location>
        <begin position="621"/>
        <end position="640"/>
    </location>
</feature>
<evidence type="ECO:0000256" key="1">
    <source>
        <dbReference type="SAM" id="Coils"/>
    </source>
</evidence>
<dbReference type="SUPFAM" id="SSF52540">
    <property type="entry name" value="P-loop containing nucleoside triphosphate hydrolases"/>
    <property type="match status" value="1"/>
</dbReference>
<keyword evidence="1" id="KW-0175">Coiled coil</keyword>
<gene>
    <name evidence="3" type="ORF">NKI36_27015</name>
</gene>
<keyword evidence="4" id="KW-1185">Reference proteome</keyword>
<evidence type="ECO:0000256" key="2">
    <source>
        <dbReference type="SAM" id="MobiDB-lite"/>
    </source>
</evidence>
<organism evidence="3 4">
    <name type="scientific">Mesorhizobium caraganae</name>
    <dbReference type="NCBI Taxonomy" id="483206"/>
    <lineage>
        <taxon>Bacteria</taxon>
        <taxon>Pseudomonadati</taxon>
        <taxon>Pseudomonadota</taxon>
        <taxon>Alphaproteobacteria</taxon>
        <taxon>Hyphomicrobiales</taxon>
        <taxon>Phyllobacteriaceae</taxon>
        <taxon>Mesorhizobium</taxon>
    </lineage>
</organism>
<accession>A0ABV1Z6W8</accession>
<dbReference type="RefSeq" id="WP_352561708.1">
    <property type="nucleotide sequence ID" value="NZ_JAMYQB010000028.1"/>
</dbReference>
<proteinExistence type="predicted"/>